<evidence type="ECO:0000256" key="1">
    <source>
        <dbReference type="SAM" id="MobiDB-lite"/>
    </source>
</evidence>
<dbReference type="Proteomes" id="UP000183469">
    <property type="component" value="Unassembled WGS sequence"/>
</dbReference>
<protein>
    <submittedName>
        <fullName evidence="2">Uncharacterized protein</fullName>
    </submittedName>
</protein>
<organism evidence="2 3">
    <name type="scientific">Selenomonas ruminantium</name>
    <dbReference type="NCBI Taxonomy" id="971"/>
    <lineage>
        <taxon>Bacteria</taxon>
        <taxon>Bacillati</taxon>
        <taxon>Bacillota</taxon>
        <taxon>Negativicutes</taxon>
        <taxon>Selenomonadales</taxon>
        <taxon>Selenomonadaceae</taxon>
        <taxon>Selenomonas</taxon>
    </lineage>
</organism>
<name>A0A1H3YZ45_SELRU</name>
<feature type="region of interest" description="Disordered" evidence="1">
    <location>
        <begin position="20"/>
        <end position="41"/>
    </location>
</feature>
<sequence>MDKQMMNKMDDMELDMVGGSASFPHHYRPRRPRPGCHDSSANAMAANVDEAQNASGWLGSNMVGK</sequence>
<evidence type="ECO:0000313" key="2">
    <source>
        <dbReference type="EMBL" id="SEA16324.1"/>
    </source>
</evidence>
<accession>A0A1H3YZ45</accession>
<reference evidence="2 3" key="1">
    <citation type="submission" date="2016-10" db="EMBL/GenBank/DDBJ databases">
        <authorList>
            <person name="de Groot N.N."/>
        </authorList>
    </citation>
    <scope>NUCLEOTIDE SEQUENCE [LARGE SCALE GENOMIC DNA]</scope>
    <source>
        <strain evidence="2 3">DSM 2872</strain>
    </source>
</reference>
<proteinExistence type="predicted"/>
<dbReference type="RefSeq" id="WP_074672734.1">
    <property type="nucleotide sequence ID" value="NZ_FNQG01000009.1"/>
</dbReference>
<gene>
    <name evidence="2" type="ORF">SAMN05660648_02200</name>
</gene>
<dbReference type="AlphaFoldDB" id="A0A1H3YZ45"/>
<feature type="compositionally biased region" description="Basic residues" evidence="1">
    <location>
        <begin position="25"/>
        <end position="34"/>
    </location>
</feature>
<dbReference type="EMBL" id="FNQG01000009">
    <property type="protein sequence ID" value="SEA16324.1"/>
    <property type="molecule type" value="Genomic_DNA"/>
</dbReference>
<evidence type="ECO:0000313" key="3">
    <source>
        <dbReference type="Proteomes" id="UP000183469"/>
    </source>
</evidence>